<evidence type="ECO:0000256" key="1">
    <source>
        <dbReference type="ARBA" id="ARBA00022793"/>
    </source>
</evidence>
<accession>A0A9W6GDY7</accession>
<dbReference type="AlphaFoldDB" id="A0A9W6GDY7"/>
<dbReference type="Proteomes" id="UP001144297">
    <property type="component" value="Unassembled WGS sequence"/>
</dbReference>
<protein>
    <submittedName>
        <fullName evidence="5">Phosphatidylserine decarboxylase</fullName>
    </submittedName>
</protein>
<sequence length="425" mass="48926">MKRIIFRINLHFAIAVILAGIILPLVVSSAEDKHKPITQELITLLEKNPEIKTMLEKSIAKAREVNPDPKTNPVRNLSDYFNFIDRVSEMLPQDVLENEPLDTLFDQIDQGLDYFHFLINQPLPELEGKGLFQNTLQYYEPFSSWLRKFFRTWGAYLNTEKSWNEKIYQRFYNDPRFGLQKGWYESPDNWKTFNQFFARRLKSPDMRPIAAPDDPAVVVSPADSIPQGVWAIDKNSNIKVKNGLKVKRDTYYSIKDLLGKDSKYKDSFANGVLTHTFLNVEDYHRYHFPVSGTVKEMKIIEGNVVDLDVWDPKQRKYVDLTYLTGWQFFQTRGYVIVDTGKYGLVAVIPVGMSAVSSVNFEDSVKVGGTYKKGDPLGYFLFGGSDIIMLFQEKAKFKLTAPKEGKNYKHLLMGEKYGVMRGKGSQ</sequence>
<dbReference type="PANTHER" id="PTHR10067:SF13">
    <property type="entry name" value="PHOSPHATIDYLSERINE DECARBOXYLASE"/>
    <property type="match status" value="1"/>
</dbReference>
<gene>
    <name evidence="5" type="ORF">TISLANDTSLP1_00530</name>
</gene>
<dbReference type="PANTHER" id="PTHR10067">
    <property type="entry name" value="PHOSPHATIDYLSERINE DECARBOXYLASE"/>
    <property type="match status" value="1"/>
</dbReference>
<dbReference type="EMBL" id="BSDX01000001">
    <property type="protein sequence ID" value="GLI52360.1"/>
    <property type="molecule type" value="Genomic_DNA"/>
</dbReference>
<proteinExistence type="predicted"/>
<dbReference type="Pfam" id="PF02666">
    <property type="entry name" value="PS_Dcarbxylase"/>
    <property type="match status" value="1"/>
</dbReference>
<dbReference type="GO" id="GO:0004609">
    <property type="term" value="F:phosphatidylserine decarboxylase activity"/>
    <property type="evidence" value="ECO:0007669"/>
    <property type="project" value="InterPro"/>
</dbReference>
<name>A0A9W6GDY7_9BACT</name>
<reference evidence="5" key="1">
    <citation type="submission" date="2022-12" db="EMBL/GenBank/DDBJ databases">
        <title>Reference genome sequencing for broad-spectrum identification of bacterial and archaeal isolates by mass spectrometry.</title>
        <authorList>
            <person name="Sekiguchi Y."/>
            <person name="Tourlousse D.M."/>
        </authorList>
    </citation>
    <scope>NUCLEOTIDE SEQUENCE</scope>
    <source>
        <strain evidence="5">TSL-P1</strain>
    </source>
</reference>
<evidence type="ECO:0000256" key="2">
    <source>
        <dbReference type="ARBA" id="ARBA00023145"/>
    </source>
</evidence>
<keyword evidence="3" id="KW-0456">Lyase</keyword>
<keyword evidence="4" id="KW-0670">Pyruvate</keyword>
<evidence type="ECO:0000313" key="5">
    <source>
        <dbReference type="EMBL" id="GLI52360.1"/>
    </source>
</evidence>
<dbReference type="GO" id="GO:0008654">
    <property type="term" value="P:phospholipid biosynthetic process"/>
    <property type="evidence" value="ECO:0007669"/>
    <property type="project" value="InterPro"/>
</dbReference>
<dbReference type="InterPro" id="IPR003817">
    <property type="entry name" value="PS_Dcarbxylase"/>
</dbReference>
<comment type="caution">
    <text evidence="5">The sequence shown here is derived from an EMBL/GenBank/DDBJ whole genome shotgun (WGS) entry which is preliminary data.</text>
</comment>
<keyword evidence="6" id="KW-1185">Reference proteome</keyword>
<keyword evidence="2" id="KW-0865">Zymogen</keyword>
<evidence type="ECO:0000313" key="6">
    <source>
        <dbReference type="Proteomes" id="UP001144297"/>
    </source>
</evidence>
<evidence type="ECO:0000256" key="4">
    <source>
        <dbReference type="ARBA" id="ARBA00023317"/>
    </source>
</evidence>
<keyword evidence="1" id="KW-0210">Decarboxylase</keyword>
<organism evidence="5 6">
    <name type="scientific">Thermodesulfovibrio yellowstonii</name>
    <dbReference type="NCBI Taxonomy" id="28262"/>
    <lineage>
        <taxon>Bacteria</taxon>
        <taxon>Pseudomonadati</taxon>
        <taxon>Nitrospirota</taxon>
        <taxon>Thermodesulfovibrionia</taxon>
        <taxon>Thermodesulfovibrionales</taxon>
        <taxon>Thermodesulfovibrionaceae</taxon>
        <taxon>Thermodesulfovibrio</taxon>
    </lineage>
</organism>
<evidence type="ECO:0000256" key="3">
    <source>
        <dbReference type="ARBA" id="ARBA00023239"/>
    </source>
</evidence>